<evidence type="ECO:0000313" key="3">
    <source>
        <dbReference type="Proteomes" id="UP001501777"/>
    </source>
</evidence>
<sequence length="162" mass="17561">MAVSRTRKKKKNQNRTTPVWEGHTVYGLGKEAAAAGGPSRTNAAAGHQAAEADRRWFERNAGASFRVREALPGEHDHRAFGSEPLAPNQKIAVVVVQAAPGRRTRIPYKVVTTPTAGAAISAQQLEEIRAEWESGPQTAPLTNMDGRVVDGLDLMRALTSRR</sequence>
<dbReference type="RefSeq" id="WP_344406928.1">
    <property type="nucleotide sequence ID" value="NZ_BAAASG010000033.1"/>
</dbReference>
<feature type="region of interest" description="Disordered" evidence="1">
    <location>
        <begin position="1"/>
        <end position="23"/>
    </location>
</feature>
<feature type="compositionally biased region" description="Basic residues" evidence="1">
    <location>
        <begin position="1"/>
        <end position="13"/>
    </location>
</feature>
<protein>
    <submittedName>
        <fullName evidence="2">Uncharacterized protein</fullName>
    </submittedName>
</protein>
<organism evidence="2 3">
    <name type="scientific">Streptomyces longisporus</name>
    <dbReference type="NCBI Taxonomy" id="1948"/>
    <lineage>
        <taxon>Bacteria</taxon>
        <taxon>Bacillati</taxon>
        <taxon>Actinomycetota</taxon>
        <taxon>Actinomycetes</taxon>
        <taxon>Kitasatosporales</taxon>
        <taxon>Streptomycetaceae</taxon>
        <taxon>Streptomyces</taxon>
    </lineage>
</organism>
<keyword evidence="3" id="KW-1185">Reference proteome</keyword>
<comment type="caution">
    <text evidence="2">The sequence shown here is derived from an EMBL/GenBank/DDBJ whole genome shotgun (WGS) entry which is preliminary data.</text>
</comment>
<evidence type="ECO:0000256" key="1">
    <source>
        <dbReference type="SAM" id="MobiDB-lite"/>
    </source>
</evidence>
<evidence type="ECO:0000313" key="2">
    <source>
        <dbReference type="EMBL" id="GAA2523248.1"/>
    </source>
</evidence>
<name>A0ABP6ATK3_STRLO</name>
<reference evidence="3" key="1">
    <citation type="journal article" date="2019" name="Int. J. Syst. Evol. Microbiol.">
        <title>The Global Catalogue of Microorganisms (GCM) 10K type strain sequencing project: providing services to taxonomists for standard genome sequencing and annotation.</title>
        <authorList>
            <consortium name="The Broad Institute Genomics Platform"/>
            <consortium name="The Broad Institute Genome Sequencing Center for Infectious Disease"/>
            <person name="Wu L."/>
            <person name="Ma J."/>
        </authorList>
    </citation>
    <scope>NUCLEOTIDE SEQUENCE [LARGE SCALE GENOMIC DNA]</scope>
    <source>
        <strain evidence="3">JCM 4395</strain>
    </source>
</reference>
<proteinExistence type="predicted"/>
<accession>A0ABP6ATK3</accession>
<dbReference type="Proteomes" id="UP001501777">
    <property type="component" value="Unassembled WGS sequence"/>
</dbReference>
<dbReference type="EMBL" id="BAAASG010000033">
    <property type="protein sequence ID" value="GAA2523248.1"/>
    <property type="molecule type" value="Genomic_DNA"/>
</dbReference>
<gene>
    <name evidence="2" type="ORF">GCM10010276_88020</name>
</gene>